<keyword evidence="3" id="KW-0285">Flavoprotein</keyword>
<dbReference type="Gene3D" id="3.40.462.20">
    <property type="match status" value="2"/>
</dbReference>
<sequence>MRESTSLVHLSAISLLLVLVDHVSSLVAAPTPESVYTPFLQCLKNHTNSSSPQLSSILYARSNSSFSSVLQAYVRNARYNSTSTPKPLLVVTPLQQSHVQGAVICAKTIGVQLKIRSGGHDFEGVSYVSHEPFIVLDMFNLRNITVDVQNENDTVTELVLQWQEVAPNTDDRLFMRLLLQPVSSKAVKGKKTVRATVMALFLGGADEVVTLLGKDFPLLGLKKENCSEMSWIDSVICWANFDNGTKPEALLGRNYSAEFLKRKSDYVQTPISRDGLEGLWKEMIELGKIGFVFNPYGGKMNEILPDATPFPHRAGNLFKIQYSVNWEQSEVAEEKNFMDQATRVYSYMTPFVSNSPRRAFLNYRDLDIGTNNFGKNSYEEGEVYGAKYFGNNFQRLVKIKTAVDPGNFFRNEQSIPTNPSGGKPFNRSLAPSSRNSLFATFLNCLKTHTNQPNQVSNIVYSQTNASYDSVLKASARNARFSNPSTPKPLLIITPLNANHVQNSVLCAKSVGVQLKIRSGGHDFEGISYVSQAPFIIIDMFHFQNVSVDVQNEIAVIEAGATLGQVDKTLEQNATDLVFQWQQVAPHTDERLFMRLVMQPVAKRTMRASVMALFLGGADEVVTLLEKEFPLLGLKKETCHEMRWIDSVLWWANYNDGSTLKALLDRSHYRVHYNKKKSDYIQTPISKAGFNLIWKKMIELGRVVLIFNPYGGRMNEVPYDATPFPHRAGNLYKVQYSVTWEEGGDGADKKFIGEIRMMYNYMTPFVSKNPRSAYFNYRDLDIGVKMHGKDSYQDGVVYGSKYFNRNFERLVKVKSAIDPQNFFWNEQSIPSLGSNKLFLL</sequence>
<comment type="caution">
    <text evidence="10">The sequence shown here is derived from an EMBL/GenBank/DDBJ whole genome shotgun (WGS) entry which is preliminary data.</text>
</comment>
<keyword evidence="6" id="KW-1015">Disulfide bond</keyword>
<organism evidence="10 11">
    <name type="scientific">Arachis hypogaea</name>
    <name type="common">Peanut</name>
    <dbReference type="NCBI Taxonomy" id="3818"/>
    <lineage>
        <taxon>Eukaryota</taxon>
        <taxon>Viridiplantae</taxon>
        <taxon>Streptophyta</taxon>
        <taxon>Embryophyta</taxon>
        <taxon>Tracheophyta</taxon>
        <taxon>Spermatophyta</taxon>
        <taxon>Magnoliopsida</taxon>
        <taxon>eudicotyledons</taxon>
        <taxon>Gunneridae</taxon>
        <taxon>Pentapetalae</taxon>
        <taxon>rosids</taxon>
        <taxon>fabids</taxon>
        <taxon>Fabales</taxon>
        <taxon>Fabaceae</taxon>
        <taxon>Papilionoideae</taxon>
        <taxon>50 kb inversion clade</taxon>
        <taxon>dalbergioids sensu lato</taxon>
        <taxon>Dalbergieae</taxon>
        <taxon>Pterocarpus clade</taxon>
        <taxon>Arachis</taxon>
    </lineage>
</organism>
<dbReference type="Proteomes" id="UP000289738">
    <property type="component" value="Chromosome B03"/>
</dbReference>
<dbReference type="SUPFAM" id="SSF56176">
    <property type="entry name" value="FAD-binding/transporter-associated domain-like"/>
    <property type="match status" value="2"/>
</dbReference>
<keyword evidence="4 8" id="KW-0732">Signal</keyword>
<evidence type="ECO:0000256" key="7">
    <source>
        <dbReference type="ARBA" id="ARBA00023180"/>
    </source>
</evidence>
<evidence type="ECO:0000313" key="11">
    <source>
        <dbReference type="Proteomes" id="UP000289738"/>
    </source>
</evidence>
<evidence type="ECO:0000256" key="3">
    <source>
        <dbReference type="ARBA" id="ARBA00022630"/>
    </source>
</evidence>
<dbReference type="GO" id="GO:0016491">
    <property type="term" value="F:oxidoreductase activity"/>
    <property type="evidence" value="ECO:0007669"/>
    <property type="project" value="InterPro"/>
</dbReference>
<reference evidence="10 11" key="1">
    <citation type="submission" date="2019-01" db="EMBL/GenBank/DDBJ databases">
        <title>Sequencing of cultivated peanut Arachis hypogaea provides insights into genome evolution and oil improvement.</title>
        <authorList>
            <person name="Chen X."/>
        </authorList>
    </citation>
    <scope>NUCLEOTIDE SEQUENCE [LARGE SCALE GENOMIC DNA]</scope>
    <source>
        <strain evidence="11">cv. Fuhuasheng</strain>
        <tissue evidence="10">Leaves</tissue>
    </source>
</reference>
<evidence type="ECO:0000259" key="9">
    <source>
        <dbReference type="PROSITE" id="PS51387"/>
    </source>
</evidence>
<evidence type="ECO:0000256" key="8">
    <source>
        <dbReference type="SAM" id="SignalP"/>
    </source>
</evidence>
<evidence type="ECO:0000256" key="5">
    <source>
        <dbReference type="ARBA" id="ARBA00022827"/>
    </source>
</evidence>
<dbReference type="InterPro" id="IPR036318">
    <property type="entry name" value="FAD-bd_PCMH-like_sf"/>
</dbReference>
<evidence type="ECO:0000313" key="10">
    <source>
        <dbReference type="EMBL" id="RYR17345.1"/>
    </source>
</evidence>
<gene>
    <name evidence="10" type="ORF">Ahy_B03g062114</name>
</gene>
<dbReference type="Gene3D" id="3.30.43.10">
    <property type="entry name" value="Uridine Diphospho-n-acetylenolpyruvylglucosamine Reductase, domain 2"/>
    <property type="match status" value="2"/>
</dbReference>
<evidence type="ECO:0000256" key="4">
    <source>
        <dbReference type="ARBA" id="ARBA00022729"/>
    </source>
</evidence>
<dbReference type="PANTHER" id="PTHR32448">
    <property type="entry name" value="OS08G0158400 PROTEIN"/>
    <property type="match status" value="1"/>
</dbReference>
<comment type="similarity">
    <text evidence="2">Belongs to the oxygen-dependent FAD-linked oxidoreductase family.</text>
</comment>
<protein>
    <recommendedName>
        <fullName evidence="9">FAD-binding PCMH-type domain-containing protein</fullName>
    </recommendedName>
</protein>
<dbReference type="EMBL" id="SDMP01000013">
    <property type="protein sequence ID" value="RYR17345.1"/>
    <property type="molecule type" value="Genomic_DNA"/>
</dbReference>
<keyword evidence="7" id="KW-0325">Glycoprotein</keyword>
<comment type="cofactor">
    <cofactor evidence="1">
        <name>FAD</name>
        <dbReference type="ChEBI" id="CHEBI:57692"/>
    </cofactor>
</comment>
<feature type="domain" description="FAD-binding PCMH-type" evidence="9">
    <location>
        <begin position="484"/>
        <end position="669"/>
    </location>
</feature>
<dbReference type="InterPro" id="IPR012951">
    <property type="entry name" value="BBE"/>
</dbReference>
<dbReference type="PROSITE" id="PS51387">
    <property type="entry name" value="FAD_PCMH"/>
    <property type="match status" value="1"/>
</dbReference>
<dbReference type="GO" id="GO:1901696">
    <property type="term" value="P:cannabinoid biosynthetic process"/>
    <property type="evidence" value="ECO:0007669"/>
    <property type="project" value="UniProtKB-ARBA"/>
</dbReference>
<proteinExistence type="inferred from homology"/>
<evidence type="ECO:0000256" key="1">
    <source>
        <dbReference type="ARBA" id="ARBA00001974"/>
    </source>
</evidence>
<feature type="chain" id="PRO_5019113611" description="FAD-binding PCMH-type domain-containing protein" evidence="8">
    <location>
        <begin position="26"/>
        <end position="839"/>
    </location>
</feature>
<evidence type="ECO:0000256" key="6">
    <source>
        <dbReference type="ARBA" id="ARBA00023157"/>
    </source>
</evidence>
<dbReference type="InterPro" id="IPR016166">
    <property type="entry name" value="FAD-bd_PCMH"/>
</dbReference>
<dbReference type="InterPro" id="IPR016167">
    <property type="entry name" value="FAD-bd_PCMH_sub1"/>
</dbReference>
<dbReference type="GO" id="GO:0071949">
    <property type="term" value="F:FAD binding"/>
    <property type="evidence" value="ECO:0007669"/>
    <property type="project" value="InterPro"/>
</dbReference>
<name>A0A444ZT30_ARAHY</name>
<dbReference type="FunFam" id="3.30.43.10:FF:000004">
    <property type="entry name" value="Berberine bridge enzyme-like 15"/>
    <property type="match status" value="2"/>
</dbReference>
<keyword evidence="5" id="KW-0274">FAD</keyword>
<dbReference type="InterPro" id="IPR006094">
    <property type="entry name" value="Oxid_FAD_bind_N"/>
</dbReference>
<dbReference type="AlphaFoldDB" id="A0A444ZT30"/>
<accession>A0A444ZT30</accession>
<feature type="signal peptide" evidence="8">
    <location>
        <begin position="1"/>
        <end position="25"/>
    </location>
</feature>
<keyword evidence="11" id="KW-1185">Reference proteome</keyword>
<evidence type="ECO:0000256" key="2">
    <source>
        <dbReference type="ARBA" id="ARBA00005466"/>
    </source>
</evidence>
<dbReference type="Pfam" id="PF01565">
    <property type="entry name" value="FAD_binding_4"/>
    <property type="match status" value="1"/>
</dbReference>
<dbReference type="Pfam" id="PF08031">
    <property type="entry name" value="BBE"/>
    <property type="match status" value="2"/>
</dbReference>